<feature type="region of interest" description="Disordered" evidence="1">
    <location>
        <begin position="60"/>
        <end position="110"/>
    </location>
</feature>
<evidence type="ECO:0000313" key="3">
    <source>
        <dbReference type="Proteomes" id="UP001165679"/>
    </source>
</evidence>
<evidence type="ECO:0000313" key="2">
    <source>
        <dbReference type="EMBL" id="MCW3477686.1"/>
    </source>
</evidence>
<organism evidence="2 3">
    <name type="scientific">Limobrevibacterium gyesilva</name>
    <dbReference type="NCBI Taxonomy" id="2991712"/>
    <lineage>
        <taxon>Bacteria</taxon>
        <taxon>Pseudomonadati</taxon>
        <taxon>Pseudomonadota</taxon>
        <taxon>Alphaproteobacteria</taxon>
        <taxon>Acetobacterales</taxon>
        <taxon>Acetobacteraceae</taxon>
        <taxon>Limobrevibacterium</taxon>
    </lineage>
</organism>
<dbReference type="AlphaFoldDB" id="A0AA41YS32"/>
<dbReference type="RefSeq" id="WP_264716649.1">
    <property type="nucleotide sequence ID" value="NZ_JAPDNT010000045.1"/>
</dbReference>
<reference evidence="2" key="2">
    <citation type="submission" date="2022-10" db="EMBL/GenBank/DDBJ databases">
        <authorList>
            <person name="Trinh H.N."/>
        </authorList>
    </citation>
    <scope>NUCLEOTIDE SEQUENCE</scope>
    <source>
        <strain evidence="2">RN2-1</strain>
    </source>
</reference>
<gene>
    <name evidence="2" type="ORF">OL599_24300</name>
</gene>
<feature type="compositionally biased region" description="Basic and acidic residues" evidence="1">
    <location>
        <begin position="68"/>
        <end position="98"/>
    </location>
</feature>
<sequence>MADLLGFFKDRPLGACSITVGPNGPGADGHPDLIQPTSDGTSRVIGGAGGKLNYLKLTGSKSQGEYAAEARQRAAGRRDEKKRQKERDKEAGPTESKARALGAEGRSGAA</sequence>
<accession>A0AA41YS32</accession>
<dbReference type="EMBL" id="JAPDNT010000045">
    <property type="protein sequence ID" value="MCW3477686.1"/>
    <property type="molecule type" value="Genomic_DNA"/>
</dbReference>
<evidence type="ECO:0000256" key="1">
    <source>
        <dbReference type="SAM" id="MobiDB-lite"/>
    </source>
</evidence>
<reference evidence="2" key="1">
    <citation type="submission" date="2022-09" db="EMBL/GenBank/DDBJ databases">
        <title>Rhodovastum sp. nov. RN2-1 isolated from soil in Seongnam, South Korea.</title>
        <authorList>
            <person name="Le N.T."/>
        </authorList>
    </citation>
    <scope>NUCLEOTIDE SEQUENCE</scope>
    <source>
        <strain evidence="2">RN2-1</strain>
    </source>
</reference>
<proteinExistence type="predicted"/>
<keyword evidence="3" id="KW-1185">Reference proteome</keyword>
<protein>
    <submittedName>
        <fullName evidence="2">Uncharacterized protein</fullName>
    </submittedName>
</protein>
<comment type="caution">
    <text evidence="2">The sequence shown here is derived from an EMBL/GenBank/DDBJ whole genome shotgun (WGS) entry which is preliminary data.</text>
</comment>
<dbReference type="Proteomes" id="UP001165679">
    <property type="component" value="Unassembled WGS sequence"/>
</dbReference>
<name>A0AA41YS32_9PROT</name>